<name>A0A7R8ZX56_9CRUS</name>
<dbReference type="Pfam" id="PF00072">
    <property type="entry name" value="Response_reg"/>
    <property type="match status" value="1"/>
</dbReference>
<dbReference type="Gene3D" id="3.40.50.2300">
    <property type="match status" value="1"/>
</dbReference>
<comment type="catalytic activity">
    <reaction evidence="4">
        <text>[protein]-L-glutamate 5-O-methyl ester + H2O = L-glutamyl-[protein] + methanol + H(+)</text>
        <dbReference type="Rhea" id="RHEA:23236"/>
        <dbReference type="Rhea" id="RHEA-COMP:10208"/>
        <dbReference type="Rhea" id="RHEA-COMP:10311"/>
        <dbReference type="ChEBI" id="CHEBI:15377"/>
        <dbReference type="ChEBI" id="CHEBI:15378"/>
        <dbReference type="ChEBI" id="CHEBI:17790"/>
        <dbReference type="ChEBI" id="CHEBI:29973"/>
        <dbReference type="ChEBI" id="CHEBI:82795"/>
        <dbReference type="EC" id="3.1.1.61"/>
    </reaction>
</comment>
<reference evidence="5" key="1">
    <citation type="submission" date="2020-11" db="EMBL/GenBank/DDBJ databases">
        <authorList>
            <person name="Tran Van P."/>
        </authorList>
    </citation>
    <scope>NUCLEOTIDE SEQUENCE</scope>
</reference>
<dbReference type="InterPro" id="IPR001789">
    <property type="entry name" value="Sig_transdc_resp-reg_receiver"/>
</dbReference>
<dbReference type="GO" id="GO:0000156">
    <property type="term" value="F:phosphorelay response regulator activity"/>
    <property type="evidence" value="ECO:0007669"/>
    <property type="project" value="InterPro"/>
</dbReference>
<protein>
    <recommendedName>
        <fullName evidence="3">protein-glutamate methylesterase</fullName>
        <ecNumber evidence="3">3.1.1.61</ecNumber>
    </recommendedName>
</protein>
<dbReference type="PANTHER" id="PTHR42872">
    <property type="entry name" value="PROTEIN-GLUTAMATE METHYLESTERASE/PROTEIN-GLUTAMINE GLUTAMINASE"/>
    <property type="match status" value="1"/>
</dbReference>
<keyword evidence="1" id="KW-0963">Cytoplasm</keyword>
<dbReference type="EMBL" id="OB690968">
    <property type="protein sequence ID" value="CAD7237697.1"/>
    <property type="molecule type" value="Genomic_DNA"/>
</dbReference>
<dbReference type="PROSITE" id="PS50122">
    <property type="entry name" value="CHEB"/>
    <property type="match status" value="1"/>
</dbReference>
<dbReference type="EC" id="3.1.1.61" evidence="3"/>
<dbReference type="CDD" id="cd16432">
    <property type="entry name" value="CheB_Rec"/>
    <property type="match status" value="1"/>
</dbReference>
<dbReference type="OrthoDB" id="19824at2759"/>
<sequence>MPGILITQHIPASFSTSFARRLNELCSITVKEAEDGELVLPGHAYVAPGHSHMYVTSEPVGYKVRLSDDPPVNHHRPSVEVLFRSVNKCAGKKAIGVMLTGMGNDGAEAMVELHNSGALTIAQDEKSSVVWGMPGSAVRLGATDEENKYHSEVQHNLRSLLVDILIVDDSRAMRMIVKKTLRDAGFDDHDFHEAEDGAKGLEKVKEISPDLILSDWNMPNMNGIDFLRALKEEGIGTKFGFITTEATTEMRDMATDAGANFLISKPFTVESFEVTLKDYIK</sequence>
<dbReference type="PANTHER" id="PTHR42872:SF6">
    <property type="entry name" value="PROTEIN-GLUTAMATE METHYLESTERASE_PROTEIN-GLUTAMINE GLUTAMINASE"/>
    <property type="match status" value="1"/>
</dbReference>
<accession>A0A7R8ZX56</accession>
<keyword evidence="2" id="KW-0378">Hydrolase</keyword>
<dbReference type="Gene3D" id="3.40.50.180">
    <property type="entry name" value="Methylesterase CheB, C-terminal domain"/>
    <property type="match status" value="1"/>
</dbReference>
<dbReference type="GO" id="GO:0006935">
    <property type="term" value="P:chemotaxis"/>
    <property type="evidence" value="ECO:0007669"/>
    <property type="project" value="InterPro"/>
</dbReference>
<dbReference type="Pfam" id="PF01339">
    <property type="entry name" value="CheB_methylest"/>
    <property type="match status" value="1"/>
</dbReference>
<evidence type="ECO:0000313" key="5">
    <source>
        <dbReference type="EMBL" id="CAD7237697.1"/>
    </source>
</evidence>
<dbReference type="SMART" id="SM00448">
    <property type="entry name" value="REC"/>
    <property type="match status" value="1"/>
</dbReference>
<dbReference type="AlphaFoldDB" id="A0A7R8ZX56"/>
<dbReference type="InterPro" id="IPR000673">
    <property type="entry name" value="Sig_transdc_resp-reg_Me-estase"/>
</dbReference>
<evidence type="ECO:0000256" key="1">
    <source>
        <dbReference type="ARBA" id="ARBA00022490"/>
    </source>
</evidence>
<dbReference type="GO" id="GO:0005737">
    <property type="term" value="C:cytoplasm"/>
    <property type="evidence" value="ECO:0007669"/>
    <property type="project" value="InterPro"/>
</dbReference>
<dbReference type="SUPFAM" id="SSF52172">
    <property type="entry name" value="CheY-like"/>
    <property type="match status" value="1"/>
</dbReference>
<proteinExistence type="predicted"/>
<dbReference type="SUPFAM" id="SSF52738">
    <property type="entry name" value="Methylesterase CheB, C-terminal domain"/>
    <property type="match status" value="1"/>
</dbReference>
<evidence type="ECO:0000256" key="3">
    <source>
        <dbReference type="ARBA" id="ARBA00039140"/>
    </source>
</evidence>
<dbReference type="PROSITE" id="PS50110">
    <property type="entry name" value="RESPONSE_REGULATORY"/>
    <property type="match status" value="1"/>
</dbReference>
<organism evidence="5">
    <name type="scientific">Cyprideis torosa</name>
    <dbReference type="NCBI Taxonomy" id="163714"/>
    <lineage>
        <taxon>Eukaryota</taxon>
        <taxon>Metazoa</taxon>
        <taxon>Ecdysozoa</taxon>
        <taxon>Arthropoda</taxon>
        <taxon>Crustacea</taxon>
        <taxon>Oligostraca</taxon>
        <taxon>Ostracoda</taxon>
        <taxon>Podocopa</taxon>
        <taxon>Podocopida</taxon>
        <taxon>Cytherocopina</taxon>
        <taxon>Cytheroidea</taxon>
        <taxon>Cytherideidae</taxon>
        <taxon>Cyprideis</taxon>
    </lineage>
</organism>
<gene>
    <name evidence="5" type="ORF">CTOB1V02_LOCUS15512</name>
</gene>
<dbReference type="InterPro" id="IPR035909">
    <property type="entry name" value="CheB_C"/>
</dbReference>
<evidence type="ECO:0000256" key="4">
    <source>
        <dbReference type="ARBA" id="ARBA00048267"/>
    </source>
</evidence>
<evidence type="ECO:0000256" key="2">
    <source>
        <dbReference type="ARBA" id="ARBA00022801"/>
    </source>
</evidence>
<dbReference type="GO" id="GO:0008984">
    <property type="term" value="F:protein-glutamate methylesterase activity"/>
    <property type="evidence" value="ECO:0007669"/>
    <property type="project" value="UniProtKB-EC"/>
</dbReference>
<dbReference type="InterPro" id="IPR011006">
    <property type="entry name" value="CheY-like_superfamily"/>
</dbReference>